<dbReference type="Proteomes" id="UP001652642">
    <property type="component" value="Chromosome 6"/>
</dbReference>
<proteinExistence type="predicted"/>
<sequence length="231" mass="25988">MDAFQMGELFWILALTVPVLVVLLALCVDCRDPELDTPPIGDYEEKPPTTVRPQTFRVLRRPPSPSFSSNHSLPDLKRSSGRHSWLFSTPFFPHNNPVSLPNQSLSFFQAEGDDESVPSYENQEQVCITDDEENYFPGYIVVLPDVPIVDQRNEDHASTDSVVDQYENMPESERHSPGDYVNVLEPEATILDPCFDVLLLQSDASHLPERGSSDQESEEDTPDYENVCSGV</sequence>
<dbReference type="RefSeq" id="XP_072860634.1">
    <property type="nucleotide sequence ID" value="XM_073004533.1"/>
</dbReference>
<feature type="chain" id="PRO_5045075556" evidence="2">
    <location>
        <begin position="28"/>
        <end position="231"/>
    </location>
</feature>
<dbReference type="InterPro" id="IPR008359">
    <property type="entry name" value="Linker_for_activat_Tcells_prot"/>
</dbReference>
<keyword evidence="2" id="KW-0732">Signal</keyword>
<evidence type="ECO:0000256" key="2">
    <source>
        <dbReference type="SAM" id="SignalP"/>
    </source>
</evidence>
<evidence type="ECO:0000313" key="3">
    <source>
        <dbReference type="Proteomes" id="UP001652642"/>
    </source>
</evidence>
<feature type="region of interest" description="Disordered" evidence="1">
    <location>
        <begin position="206"/>
        <end position="231"/>
    </location>
</feature>
<evidence type="ECO:0000256" key="1">
    <source>
        <dbReference type="SAM" id="MobiDB-lite"/>
    </source>
</evidence>
<evidence type="ECO:0000313" key="4">
    <source>
        <dbReference type="RefSeq" id="XP_072860634.1"/>
    </source>
</evidence>
<feature type="signal peptide" evidence="2">
    <location>
        <begin position="1"/>
        <end position="27"/>
    </location>
</feature>
<name>A0ABM5GSL0_9SAUR</name>
<dbReference type="Pfam" id="PF15234">
    <property type="entry name" value="LAT"/>
    <property type="match status" value="1"/>
</dbReference>
<dbReference type="GeneID" id="110078541"/>
<accession>A0ABM5GSL0</accession>
<reference evidence="4" key="1">
    <citation type="submission" date="2025-08" db="UniProtKB">
        <authorList>
            <consortium name="RefSeq"/>
        </authorList>
    </citation>
    <scope>IDENTIFICATION</scope>
</reference>
<keyword evidence="3" id="KW-1185">Reference proteome</keyword>
<organism evidence="3 4">
    <name type="scientific">Pogona vitticeps</name>
    <name type="common">central bearded dragon</name>
    <dbReference type="NCBI Taxonomy" id="103695"/>
    <lineage>
        <taxon>Eukaryota</taxon>
        <taxon>Metazoa</taxon>
        <taxon>Chordata</taxon>
        <taxon>Craniata</taxon>
        <taxon>Vertebrata</taxon>
        <taxon>Euteleostomi</taxon>
        <taxon>Lepidosauria</taxon>
        <taxon>Squamata</taxon>
        <taxon>Bifurcata</taxon>
        <taxon>Unidentata</taxon>
        <taxon>Episquamata</taxon>
        <taxon>Toxicofera</taxon>
        <taxon>Iguania</taxon>
        <taxon>Acrodonta</taxon>
        <taxon>Agamidae</taxon>
        <taxon>Amphibolurinae</taxon>
        <taxon>Pogona</taxon>
    </lineage>
</organism>
<protein>
    <submittedName>
        <fullName evidence="4">Linker for activation of T-cells family member 1 isoform X1</fullName>
    </submittedName>
</protein>
<gene>
    <name evidence="4" type="primary">LAT</name>
</gene>